<dbReference type="Gene3D" id="3.20.80.10">
    <property type="entry name" value="Regulatory factor, effector binding domain"/>
    <property type="match status" value="1"/>
</dbReference>
<evidence type="ECO:0000256" key="1">
    <source>
        <dbReference type="ARBA" id="ARBA00022491"/>
    </source>
</evidence>
<keyword evidence="3" id="KW-0238">DNA-binding</keyword>
<gene>
    <name evidence="6" type="ORF">OSO01_38390</name>
</gene>
<accession>A0A511ZNR8</accession>
<keyword evidence="1" id="KW-0678">Repressor</keyword>
<dbReference type="Pfam" id="PF13411">
    <property type="entry name" value="MerR_1"/>
    <property type="match status" value="1"/>
</dbReference>
<dbReference type="Pfam" id="PF06445">
    <property type="entry name" value="GyrI-like"/>
    <property type="match status" value="1"/>
</dbReference>
<dbReference type="PROSITE" id="PS50937">
    <property type="entry name" value="HTH_MERR_2"/>
    <property type="match status" value="1"/>
</dbReference>
<dbReference type="SMART" id="SM00422">
    <property type="entry name" value="HTH_MERR"/>
    <property type="match status" value="1"/>
</dbReference>
<dbReference type="SUPFAM" id="SSF55136">
    <property type="entry name" value="Probable bacterial effector-binding domain"/>
    <property type="match status" value="1"/>
</dbReference>
<reference evidence="6 7" key="1">
    <citation type="submission" date="2019-07" db="EMBL/GenBank/DDBJ databases">
        <title>Whole genome shotgun sequence of Oceanobacillus sojae NBRC 105379.</title>
        <authorList>
            <person name="Hosoyama A."/>
            <person name="Uohara A."/>
            <person name="Ohji S."/>
            <person name="Ichikawa N."/>
        </authorList>
    </citation>
    <scope>NUCLEOTIDE SEQUENCE [LARGE SCALE GENOMIC DNA]</scope>
    <source>
        <strain evidence="6 7">NBRC 105379</strain>
    </source>
</reference>
<protein>
    <recommendedName>
        <fullName evidence="5">HTH merR-type domain-containing protein</fullName>
    </recommendedName>
</protein>
<keyword evidence="4" id="KW-0804">Transcription</keyword>
<dbReference type="PANTHER" id="PTHR30204">
    <property type="entry name" value="REDOX-CYCLING DRUG-SENSING TRANSCRIPTIONAL ACTIVATOR SOXR"/>
    <property type="match status" value="1"/>
</dbReference>
<dbReference type="CDD" id="cd01107">
    <property type="entry name" value="HTH_BmrR"/>
    <property type="match status" value="1"/>
</dbReference>
<dbReference type="Gene3D" id="1.10.1660.10">
    <property type="match status" value="1"/>
</dbReference>
<dbReference type="InterPro" id="IPR011256">
    <property type="entry name" value="Reg_factor_effector_dom_sf"/>
</dbReference>
<evidence type="ECO:0000256" key="2">
    <source>
        <dbReference type="ARBA" id="ARBA00023015"/>
    </source>
</evidence>
<dbReference type="SUPFAM" id="SSF46955">
    <property type="entry name" value="Putative DNA-binding domain"/>
    <property type="match status" value="1"/>
</dbReference>
<sequence length="284" mass="34027">MYKNLYSIGETAKLNNIPIQTLRYYDKMGLFTPAFIDPESNYRYYHEKQFFYLDIIKYLKYIDTPLNQIREVMKKDAVQMLPFLEEQGDIIDNKIHQLKQAQRMLHHRKLQIKEQNTLANRPHGQIYTRSVAEQVQLHLSTTDLTPYGNPDVYMRDLAYLLETQKNRSVDNFYGCVYDLKDYQGTDHIIYSSIYTTLLGDEQLPEESQSDITKKHISEGRYICICFQWSEAQYFQYYKTLYDYLRKNKLNTTGPVYEVSLPNRYFSYEEDDFITELRIKLKEKD</sequence>
<dbReference type="Proteomes" id="UP000321558">
    <property type="component" value="Unassembled WGS sequence"/>
</dbReference>
<feature type="domain" description="HTH merR-type" evidence="5">
    <location>
        <begin position="5"/>
        <end position="75"/>
    </location>
</feature>
<evidence type="ECO:0000259" key="5">
    <source>
        <dbReference type="PROSITE" id="PS50937"/>
    </source>
</evidence>
<dbReference type="OrthoDB" id="1894615at2"/>
<comment type="caution">
    <text evidence="6">The sequence shown here is derived from an EMBL/GenBank/DDBJ whole genome shotgun (WGS) entry which is preliminary data.</text>
</comment>
<dbReference type="RefSeq" id="WP_147212019.1">
    <property type="nucleotide sequence ID" value="NZ_BJYM01000018.1"/>
</dbReference>
<dbReference type="GO" id="GO:0003677">
    <property type="term" value="F:DNA binding"/>
    <property type="evidence" value="ECO:0007669"/>
    <property type="project" value="UniProtKB-KW"/>
</dbReference>
<dbReference type="GO" id="GO:0003700">
    <property type="term" value="F:DNA-binding transcription factor activity"/>
    <property type="evidence" value="ECO:0007669"/>
    <property type="project" value="InterPro"/>
</dbReference>
<evidence type="ECO:0000313" key="7">
    <source>
        <dbReference type="Proteomes" id="UP000321558"/>
    </source>
</evidence>
<name>A0A511ZNR8_9BACI</name>
<organism evidence="6 7">
    <name type="scientific">Oceanobacillus sojae</name>
    <dbReference type="NCBI Taxonomy" id="582851"/>
    <lineage>
        <taxon>Bacteria</taxon>
        <taxon>Bacillati</taxon>
        <taxon>Bacillota</taxon>
        <taxon>Bacilli</taxon>
        <taxon>Bacillales</taxon>
        <taxon>Bacillaceae</taxon>
        <taxon>Oceanobacillus</taxon>
    </lineage>
</organism>
<proteinExistence type="predicted"/>
<dbReference type="AlphaFoldDB" id="A0A511ZNR8"/>
<keyword evidence="7" id="KW-1185">Reference proteome</keyword>
<evidence type="ECO:0000256" key="4">
    <source>
        <dbReference type="ARBA" id="ARBA00023163"/>
    </source>
</evidence>
<evidence type="ECO:0000313" key="6">
    <source>
        <dbReference type="EMBL" id="GEN89100.1"/>
    </source>
</evidence>
<keyword evidence="2" id="KW-0805">Transcription regulation</keyword>
<dbReference type="InterPro" id="IPR009061">
    <property type="entry name" value="DNA-bd_dom_put_sf"/>
</dbReference>
<dbReference type="InterPro" id="IPR000551">
    <property type="entry name" value="MerR-type_HTH_dom"/>
</dbReference>
<dbReference type="PANTHER" id="PTHR30204:SF69">
    <property type="entry name" value="MERR-FAMILY TRANSCRIPTIONAL REGULATOR"/>
    <property type="match status" value="1"/>
</dbReference>
<dbReference type="InterPro" id="IPR029442">
    <property type="entry name" value="GyrI-like"/>
</dbReference>
<dbReference type="EMBL" id="BJYM01000018">
    <property type="protein sequence ID" value="GEN89100.1"/>
    <property type="molecule type" value="Genomic_DNA"/>
</dbReference>
<dbReference type="InterPro" id="IPR047057">
    <property type="entry name" value="MerR_fam"/>
</dbReference>
<evidence type="ECO:0000256" key="3">
    <source>
        <dbReference type="ARBA" id="ARBA00023125"/>
    </source>
</evidence>